<evidence type="ECO:0000313" key="4">
    <source>
        <dbReference type="EMBL" id="CAG8587246.1"/>
    </source>
</evidence>
<dbReference type="InterPro" id="IPR009009">
    <property type="entry name" value="RlpA-like_DPBB"/>
</dbReference>
<comment type="caution">
    <text evidence="4">The sequence shown here is derived from an EMBL/GenBank/DDBJ whole genome shotgun (WGS) entry which is preliminary data.</text>
</comment>
<keyword evidence="1 2" id="KW-0732">Signal</keyword>
<dbReference type="PANTHER" id="PTHR31836">
    <property type="match status" value="1"/>
</dbReference>
<feature type="domain" description="RlpA-like protein double-psi beta-barrel" evidence="3">
    <location>
        <begin position="39"/>
        <end position="134"/>
    </location>
</feature>
<reference evidence="4" key="1">
    <citation type="submission" date="2021-06" db="EMBL/GenBank/DDBJ databases">
        <authorList>
            <person name="Kallberg Y."/>
            <person name="Tangrot J."/>
            <person name="Rosling A."/>
        </authorList>
    </citation>
    <scope>NUCLEOTIDE SEQUENCE</scope>
    <source>
        <strain evidence="4">CL551</strain>
    </source>
</reference>
<feature type="chain" id="PRO_5040112258" evidence="2">
    <location>
        <begin position="21"/>
        <end position="138"/>
    </location>
</feature>
<dbReference type="OrthoDB" id="623670at2759"/>
<name>A0A9N9C378_9GLOM</name>
<proteinExistence type="predicted"/>
<dbReference type="Gene3D" id="2.40.40.10">
    <property type="entry name" value="RlpA-like domain"/>
    <property type="match status" value="1"/>
</dbReference>
<accession>A0A9N9C378</accession>
<evidence type="ECO:0000256" key="1">
    <source>
        <dbReference type="ARBA" id="ARBA00022729"/>
    </source>
</evidence>
<organism evidence="4 5">
    <name type="scientific">Acaulospora morrowiae</name>
    <dbReference type="NCBI Taxonomy" id="94023"/>
    <lineage>
        <taxon>Eukaryota</taxon>
        <taxon>Fungi</taxon>
        <taxon>Fungi incertae sedis</taxon>
        <taxon>Mucoromycota</taxon>
        <taxon>Glomeromycotina</taxon>
        <taxon>Glomeromycetes</taxon>
        <taxon>Diversisporales</taxon>
        <taxon>Acaulosporaceae</taxon>
        <taxon>Acaulospora</taxon>
    </lineage>
</organism>
<keyword evidence="5" id="KW-1185">Reference proteome</keyword>
<evidence type="ECO:0000313" key="5">
    <source>
        <dbReference type="Proteomes" id="UP000789342"/>
    </source>
</evidence>
<evidence type="ECO:0000256" key="2">
    <source>
        <dbReference type="SAM" id="SignalP"/>
    </source>
</evidence>
<dbReference type="Pfam" id="PF03330">
    <property type="entry name" value="DPBB_1"/>
    <property type="match status" value="1"/>
</dbReference>
<evidence type="ECO:0000259" key="3">
    <source>
        <dbReference type="Pfam" id="PF03330"/>
    </source>
</evidence>
<sequence length="138" mass="15058">MAFKTSQLFMFLLVVVFCLSFNIDSYYSRPLPRQAGTFNGDATFYDVGLGACGITSQNTQFVCAIPQSQFDPSPNGNPNLNPHCGRQVQVTRGSKSVVVTVVDRCVGCGFNDIDLSPTAFDQIADPAEGRVKVSWCYI</sequence>
<dbReference type="CDD" id="cd22191">
    <property type="entry name" value="DPBB_RlpA_EXP_N-like"/>
    <property type="match status" value="1"/>
</dbReference>
<dbReference type="EMBL" id="CAJVPV010005225">
    <property type="protein sequence ID" value="CAG8587246.1"/>
    <property type="molecule type" value="Genomic_DNA"/>
</dbReference>
<dbReference type="InterPro" id="IPR036908">
    <property type="entry name" value="RlpA-like_sf"/>
</dbReference>
<dbReference type="AlphaFoldDB" id="A0A9N9C378"/>
<dbReference type="SUPFAM" id="SSF50685">
    <property type="entry name" value="Barwin-like endoglucanases"/>
    <property type="match status" value="1"/>
</dbReference>
<protein>
    <submittedName>
        <fullName evidence="4">3130_t:CDS:1</fullName>
    </submittedName>
</protein>
<feature type="signal peptide" evidence="2">
    <location>
        <begin position="1"/>
        <end position="20"/>
    </location>
</feature>
<gene>
    <name evidence="4" type="ORF">AMORRO_LOCUS7186</name>
</gene>
<dbReference type="InterPro" id="IPR051477">
    <property type="entry name" value="Expansin_CellWall"/>
</dbReference>
<dbReference type="Proteomes" id="UP000789342">
    <property type="component" value="Unassembled WGS sequence"/>
</dbReference>
<dbReference type="PANTHER" id="PTHR31836:SF28">
    <property type="entry name" value="SRCR DOMAIN-CONTAINING PROTEIN-RELATED"/>
    <property type="match status" value="1"/>
</dbReference>